<evidence type="ECO:0000313" key="16">
    <source>
        <dbReference type="EMBL" id="PXZ02553.1"/>
    </source>
</evidence>
<evidence type="ECO:0000256" key="12">
    <source>
        <dbReference type="SAM" id="Phobius"/>
    </source>
</evidence>
<feature type="transmembrane region" description="Helical" evidence="12">
    <location>
        <begin position="236"/>
        <end position="261"/>
    </location>
</feature>
<evidence type="ECO:0000256" key="11">
    <source>
        <dbReference type="PROSITE-ProRule" id="PRU00421"/>
    </source>
</evidence>
<feature type="transmembrane region" description="Helical" evidence="12">
    <location>
        <begin position="173"/>
        <end position="193"/>
    </location>
</feature>
<feature type="transmembrane region" description="Helical" evidence="12">
    <location>
        <begin position="100"/>
        <end position="122"/>
    </location>
</feature>
<evidence type="ECO:0000256" key="9">
    <source>
        <dbReference type="ARBA" id="ARBA00022989"/>
    </source>
</evidence>
<evidence type="ECO:0000256" key="10">
    <source>
        <dbReference type="ARBA" id="ARBA00023136"/>
    </source>
</evidence>
<evidence type="ECO:0000256" key="6">
    <source>
        <dbReference type="ARBA" id="ARBA00022683"/>
    </source>
</evidence>
<dbReference type="InterPro" id="IPR018113">
    <property type="entry name" value="PTrfase_EIIB_Cys"/>
</dbReference>
<comment type="caution">
    <text evidence="16">The sequence shown here is derived from an EMBL/GenBank/DDBJ whole genome shotgun (WGS) entry which is preliminary data.</text>
</comment>
<keyword evidence="9 12" id="KW-1133">Transmembrane helix</keyword>
<dbReference type="FunFam" id="2.70.70.10:FF:000001">
    <property type="entry name" value="PTS system glucose-specific IIA component"/>
    <property type="match status" value="1"/>
</dbReference>
<dbReference type="GO" id="GO:0009401">
    <property type="term" value="P:phosphoenolpyruvate-dependent sugar phosphotransferase system"/>
    <property type="evidence" value="ECO:0007669"/>
    <property type="project" value="UniProtKB-KW"/>
</dbReference>
<dbReference type="InterPro" id="IPR050558">
    <property type="entry name" value="PTS_Sugar-Specific_Components"/>
</dbReference>
<dbReference type="GO" id="GO:0090589">
    <property type="term" value="F:protein-phosphocysteine-trehalose phosphotransferase system transporter activity"/>
    <property type="evidence" value="ECO:0007669"/>
    <property type="project" value="TreeGrafter"/>
</dbReference>
<evidence type="ECO:0000256" key="3">
    <source>
        <dbReference type="ARBA" id="ARBA00022475"/>
    </source>
</evidence>
<evidence type="ECO:0000259" key="15">
    <source>
        <dbReference type="PROSITE" id="PS51103"/>
    </source>
</evidence>
<feature type="transmembrane region" description="Helical" evidence="12">
    <location>
        <begin position="267"/>
        <end position="296"/>
    </location>
</feature>
<dbReference type="PROSITE" id="PS01035">
    <property type="entry name" value="PTS_EIIB_TYPE_1_CYS"/>
    <property type="match status" value="1"/>
</dbReference>
<evidence type="ECO:0000256" key="5">
    <source>
        <dbReference type="ARBA" id="ARBA00022679"/>
    </source>
</evidence>
<keyword evidence="3" id="KW-1003">Cell membrane</keyword>
<dbReference type="Pfam" id="PF02378">
    <property type="entry name" value="PTS_EIIC"/>
    <property type="match status" value="1"/>
</dbReference>
<feature type="active site" description="Phosphocysteine intermediate; for EIIB activity" evidence="11">
    <location>
        <position position="26"/>
    </location>
</feature>
<dbReference type="Gene3D" id="2.70.70.10">
    <property type="entry name" value="Glucose Permease (Domain IIA)"/>
    <property type="match status" value="1"/>
</dbReference>
<dbReference type="GO" id="GO:0005886">
    <property type="term" value="C:plasma membrane"/>
    <property type="evidence" value="ECO:0007669"/>
    <property type="project" value="UniProtKB-SubCell"/>
</dbReference>
<feature type="transmembrane region" description="Helical" evidence="12">
    <location>
        <begin position="422"/>
        <end position="444"/>
    </location>
</feature>
<dbReference type="GO" id="GO:0016301">
    <property type="term" value="F:kinase activity"/>
    <property type="evidence" value="ECO:0007669"/>
    <property type="project" value="UniProtKB-KW"/>
</dbReference>
<dbReference type="InterPro" id="IPR013013">
    <property type="entry name" value="PTS_EIIC_1"/>
</dbReference>
<organism evidence="16 17">
    <name type="scientific">Gilliamella apicola</name>
    <dbReference type="NCBI Taxonomy" id="1196095"/>
    <lineage>
        <taxon>Bacteria</taxon>
        <taxon>Pseudomonadati</taxon>
        <taxon>Pseudomonadota</taxon>
        <taxon>Gammaproteobacteria</taxon>
        <taxon>Orbales</taxon>
        <taxon>Orbaceae</taxon>
        <taxon>Gilliamella</taxon>
    </lineage>
</organism>
<reference evidence="16 17" key="1">
    <citation type="submission" date="2018-05" db="EMBL/GenBank/DDBJ databases">
        <title>Reference genomes for bee gut microbiota database.</title>
        <authorList>
            <person name="Ellegaard K.M."/>
        </authorList>
    </citation>
    <scope>NUCLEOTIDE SEQUENCE [LARGE SCALE GENOMIC DNA]</scope>
    <source>
        <strain evidence="16 17">ESL0177</strain>
    </source>
</reference>
<dbReference type="SUPFAM" id="SSF55604">
    <property type="entry name" value="Glucose permease domain IIB"/>
    <property type="match status" value="1"/>
</dbReference>
<evidence type="ECO:0000259" key="14">
    <source>
        <dbReference type="PROSITE" id="PS51098"/>
    </source>
</evidence>
<dbReference type="InterPro" id="IPR001127">
    <property type="entry name" value="PTS_EIIA_1_perm"/>
</dbReference>
<dbReference type="PANTHER" id="PTHR30175">
    <property type="entry name" value="PHOSPHOTRANSFERASE SYSTEM TRANSPORT PROTEIN"/>
    <property type="match status" value="1"/>
</dbReference>
<feature type="transmembrane region" description="Helical" evidence="12">
    <location>
        <begin position="205"/>
        <end position="224"/>
    </location>
</feature>
<evidence type="ECO:0000313" key="17">
    <source>
        <dbReference type="Proteomes" id="UP000247483"/>
    </source>
</evidence>
<evidence type="ECO:0000256" key="4">
    <source>
        <dbReference type="ARBA" id="ARBA00022597"/>
    </source>
</evidence>
<evidence type="ECO:0000256" key="8">
    <source>
        <dbReference type="ARBA" id="ARBA00022777"/>
    </source>
</evidence>
<dbReference type="PROSITE" id="PS51103">
    <property type="entry name" value="PTS_EIIC_TYPE_1"/>
    <property type="match status" value="1"/>
</dbReference>
<dbReference type="InterPro" id="IPR036878">
    <property type="entry name" value="Glu_permease_IIB"/>
</dbReference>
<feature type="domain" description="PTS EIIB type-1" evidence="14">
    <location>
        <begin position="4"/>
        <end position="85"/>
    </location>
</feature>
<gene>
    <name evidence="16" type="ORF">DKK79_13875</name>
</gene>
<dbReference type="PROSITE" id="PS51093">
    <property type="entry name" value="PTS_EIIA_TYPE_1"/>
    <property type="match status" value="1"/>
</dbReference>
<accession>A0A2V4DQR2</accession>
<dbReference type="Pfam" id="PF00367">
    <property type="entry name" value="PTS_EIIB"/>
    <property type="match status" value="1"/>
</dbReference>
<dbReference type="PANTHER" id="PTHR30175:SF1">
    <property type="entry name" value="PTS SYSTEM ARBUTIN-, CELLOBIOSE-, AND SALICIN-SPECIFIC EIIBC COMPONENT-RELATED"/>
    <property type="match status" value="1"/>
</dbReference>
<proteinExistence type="predicted"/>
<dbReference type="PROSITE" id="PS00371">
    <property type="entry name" value="PTS_EIIA_TYPE_1_HIS"/>
    <property type="match status" value="1"/>
</dbReference>
<dbReference type="SUPFAM" id="SSF51261">
    <property type="entry name" value="Duplicated hybrid motif"/>
    <property type="match status" value="1"/>
</dbReference>
<dbReference type="Proteomes" id="UP000247483">
    <property type="component" value="Unassembled WGS sequence"/>
</dbReference>
<name>A0A2V4DQR2_9GAMM</name>
<keyword evidence="7 12" id="KW-0812">Transmembrane</keyword>
<comment type="subcellular location">
    <subcellularLocation>
        <location evidence="1">Cell membrane</location>
        <topology evidence="1">Multi-pass membrane protein</topology>
    </subcellularLocation>
</comment>
<keyword evidence="10 12" id="KW-0472">Membrane</keyword>
<sequence length="629" mass="68465">MDYQKIAKAILDNIGGKENIIHLEHCSTRLRFNLKDENLLNISALEKIDGVMGVRINAQCQIIIGNDVIEVYNELTKIVGNISKDNISNEPKKKKKFTAIFLDFLISIFQPLIPAIAGGGVLKSFIVLFATLGLIDDQGSTYNILQLIGSAPLYFLPILVAITTANKLKVNSLVAASAVSVLILPDMVAMLKSGTTLFSLSLENINYAAQIFPAILTTLFYSVIERFFTKYSFKVIRIFFVPMMSLLLTVPVSLLLLAPLGYNMGTILSSIIIFFYIHFSWIATGLLAAILPFMVVTGMHKAMVPYAIEAVGKTGCEMLYQPASLAHNIAESGACFGVSIKTKNSKLKSTALSAGISALFGITEPALYGVTIVNKKVLYSVMCAAAMGGAFAGLTLLKSFVLVGAGLASMTMFIDKDNAMNIVWAFVTLGISFFVAFILSAVFFTDRVEITDESENENEKVNENTKNIIKNEVIEVRSPITGKVIPMTDINDNVFSSGMVGQGLGIIPNEGILKSPCKGVISMVFHTKHALNIKLNNGADLLFHIGIDTVQLNGDGFETLVNVGDIVDIGDDLIKFDINIIKNKQLDPTVIFLVTNPEDYAISTINENKQVTNDDIVLEIKPKILNKGE</sequence>
<feature type="domain" description="PTS EIIC type-1" evidence="15">
    <location>
        <begin position="103"/>
        <end position="457"/>
    </location>
</feature>
<dbReference type="GO" id="GO:0015771">
    <property type="term" value="P:trehalose transport"/>
    <property type="evidence" value="ECO:0007669"/>
    <property type="project" value="TreeGrafter"/>
</dbReference>
<dbReference type="Gene3D" id="3.30.1360.60">
    <property type="entry name" value="Glucose permease domain IIB"/>
    <property type="match status" value="1"/>
</dbReference>
<keyword evidence="6" id="KW-0598">Phosphotransferase system</keyword>
<keyword evidence="5" id="KW-0808">Transferase</keyword>
<dbReference type="InterPro" id="IPR001996">
    <property type="entry name" value="PTS_IIB_1"/>
</dbReference>
<dbReference type="EMBL" id="QGLP01000010">
    <property type="protein sequence ID" value="PXZ02553.1"/>
    <property type="molecule type" value="Genomic_DNA"/>
</dbReference>
<dbReference type="InterPro" id="IPR011055">
    <property type="entry name" value="Dup_hybrid_motif"/>
</dbReference>
<feature type="transmembrane region" description="Helical" evidence="12">
    <location>
        <begin position="351"/>
        <end position="371"/>
    </location>
</feature>
<dbReference type="RefSeq" id="WP_110424568.1">
    <property type="nucleotide sequence ID" value="NZ_QGLP01000010.1"/>
</dbReference>
<dbReference type="Pfam" id="PF00358">
    <property type="entry name" value="PTS_EIIA_1"/>
    <property type="match status" value="1"/>
</dbReference>
<keyword evidence="4" id="KW-0762">Sugar transport</keyword>
<evidence type="ECO:0000259" key="13">
    <source>
        <dbReference type="PROSITE" id="PS51093"/>
    </source>
</evidence>
<keyword evidence="8" id="KW-0418">Kinase</keyword>
<dbReference type="InterPro" id="IPR011297">
    <property type="entry name" value="PTS_IIABC_b_glu"/>
</dbReference>
<dbReference type="InterPro" id="IPR003352">
    <property type="entry name" value="PTS_EIIC"/>
</dbReference>
<dbReference type="FunFam" id="3.30.1360.60:FF:000001">
    <property type="entry name" value="PTS system glucose-specific IIBC component PtsG"/>
    <property type="match status" value="1"/>
</dbReference>
<dbReference type="PROSITE" id="PS51098">
    <property type="entry name" value="PTS_EIIB_TYPE_1"/>
    <property type="match status" value="1"/>
</dbReference>
<dbReference type="NCBIfam" id="TIGR00830">
    <property type="entry name" value="PTBA"/>
    <property type="match status" value="1"/>
</dbReference>
<feature type="transmembrane region" description="Helical" evidence="12">
    <location>
        <begin position="142"/>
        <end position="161"/>
    </location>
</feature>
<evidence type="ECO:0000256" key="1">
    <source>
        <dbReference type="ARBA" id="ARBA00004651"/>
    </source>
</evidence>
<feature type="domain" description="PTS EIIA type-1" evidence="13">
    <location>
        <begin position="492"/>
        <end position="596"/>
    </location>
</feature>
<keyword evidence="2" id="KW-0813">Transport</keyword>
<dbReference type="CDD" id="cd00212">
    <property type="entry name" value="PTS_IIB_glc"/>
    <property type="match status" value="1"/>
</dbReference>
<dbReference type="GO" id="GO:0008982">
    <property type="term" value="F:protein-N(PI)-phosphohistidine-sugar phosphotransferase activity"/>
    <property type="evidence" value="ECO:0007669"/>
    <property type="project" value="InterPro"/>
</dbReference>
<evidence type="ECO:0000256" key="7">
    <source>
        <dbReference type="ARBA" id="ARBA00022692"/>
    </source>
</evidence>
<dbReference type="NCBIfam" id="TIGR01995">
    <property type="entry name" value="PTS-II-ABC-beta"/>
    <property type="match status" value="1"/>
</dbReference>
<feature type="transmembrane region" description="Helical" evidence="12">
    <location>
        <begin position="377"/>
        <end position="410"/>
    </location>
</feature>
<evidence type="ECO:0000256" key="2">
    <source>
        <dbReference type="ARBA" id="ARBA00022448"/>
    </source>
</evidence>
<dbReference type="AlphaFoldDB" id="A0A2V4DQR2"/>
<protein>
    <submittedName>
        <fullName evidence="16">PTS beta-glucoside transporter subunit EIIBCA</fullName>
    </submittedName>
</protein>